<dbReference type="EMBL" id="LVVM01004788">
    <property type="protein sequence ID" value="OJA12204.1"/>
    <property type="molecule type" value="Genomic_DNA"/>
</dbReference>
<evidence type="ECO:0000313" key="3">
    <source>
        <dbReference type="Proteomes" id="UP000183567"/>
    </source>
</evidence>
<feature type="region of interest" description="Disordered" evidence="1">
    <location>
        <begin position="1"/>
        <end position="23"/>
    </location>
</feature>
<dbReference type="OrthoDB" id="5726481at2759"/>
<evidence type="ECO:0000256" key="1">
    <source>
        <dbReference type="SAM" id="MobiDB-lite"/>
    </source>
</evidence>
<accession>A0A1J8QK97</accession>
<proteinExistence type="predicted"/>
<gene>
    <name evidence="2" type="ORF">AZE42_03929</name>
</gene>
<keyword evidence="3" id="KW-1185">Reference proteome</keyword>
<evidence type="ECO:0000313" key="2">
    <source>
        <dbReference type="EMBL" id="OJA12204.1"/>
    </source>
</evidence>
<reference evidence="2 3" key="1">
    <citation type="submission" date="2016-03" db="EMBL/GenBank/DDBJ databases">
        <title>Comparative genomics of the ectomycorrhizal sister species Rhizopogon vinicolor and Rhizopogon vesiculosus (Basidiomycota: Boletales) reveals a divergence of the mating type B locus.</title>
        <authorList>
            <person name="Mujic A.B."/>
            <person name="Kuo A."/>
            <person name="Tritt A."/>
            <person name="Lipzen A."/>
            <person name="Chen C."/>
            <person name="Johnson J."/>
            <person name="Sharma A."/>
            <person name="Barry K."/>
            <person name="Grigoriev I.V."/>
            <person name="Spatafora J.W."/>
        </authorList>
    </citation>
    <scope>NUCLEOTIDE SEQUENCE [LARGE SCALE GENOMIC DNA]</scope>
    <source>
        <strain evidence="2 3">AM-OR11-056</strain>
    </source>
</reference>
<name>A0A1J8QK97_9AGAM</name>
<dbReference type="Proteomes" id="UP000183567">
    <property type="component" value="Unassembled WGS sequence"/>
</dbReference>
<dbReference type="AlphaFoldDB" id="A0A1J8QK97"/>
<protein>
    <submittedName>
        <fullName evidence="2">Uncharacterized protein</fullName>
    </submittedName>
</protein>
<comment type="caution">
    <text evidence="2">The sequence shown here is derived from an EMBL/GenBank/DDBJ whole genome shotgun (WGS) entry which is preliminary data.</text>
</comment>
<sequence length="54" mass="5994">MVETTHPLRRYIPQSPATQMPAMQMPATRMPIPATQMLVTPPSSSPQCVTCRLL</sequence>
<organism evidence="2 3">
    <name type="scientific">Rhizopogon vesiculosus</name>
    <dbReference type="NCBI Taxonomy" id="180088"/>
    <lineage>
        <taxon>Eukaryota</taxon>
        <taxon>Fungi</taxon>
        <taxon>Dikarya</taxon>
        <taxon>Basidiomycota</taxon>
        <taxon>Agaricomycotina</taxon>
        <taxon>Agaricomycetes</taxon>
        <taxon>Agaricomycetidae</taxon>
        <taxon>Boletales</taxon>
        <taxon>Suillineae</taxon>
        <taxon>Rhizopogonaceae</taxon>
        <taxon>Rhizopogon</taxon>
    </lineage>
</organism>